<accession>A0A6P1NDF9</accession>
<keyword evidence="2" id="KW-1185">Reference proteome</keyword>
<dbReference type="Proteomes" id="UP000463975">
    <property type="component" value="Chromosome"/>
</dbReference>
<gene>
    <name evidence="1" type="ORF">GT348_03785</name>
</gene>
<evidence type="ECO:0000313" key="1">
    <source>
        <dbReference type="EMBL" id="QHI95503.1"/>
    </source>
</evidence>
<organism evidence="1 2">
    <name type="scientific">Aristophania vespae</name>
    <dbReference type="NCBI Taxonomy" id="2697033"/>
    <lineage>
        <taxon>Bacteria</taxon>
        <taxon>Pseudomonadati</taxon>
        <taxon>Pseudomonadota</taxon>
        <taxon>Alphaproteobacteria</taxon>
        <taxon>Acetobacterales</taxon>
        <taxon>Acetobacteraceae</taxon>
        <taxon>Aristophania</taxon>
    </lineage>
</organism>
<reference evidence="1 2" key="1">
    <citation type="submission" date="2020-01" db="EMBL/GenBank/DDBJ databases">
        <title>Genome sequencing of strain KACC 21507.</title>
        <authorList>
            <person name="Heo J."/>
            <person name="Kim S.-J."/>
            <person name="Kim J.-S."/>
            <person name="Hong S.-B."/>
            <person name="Kwon S.-W."/>
        </authorList>
    </citation>
    <scope>NUCLEOTIDE SEQUENCE [LARGE SCALE GENOMIC DNA]</scope>
    <source>
        <strain evidence="1 2">KACC 21507</strain>
    </source>
</reference>
<dbReference type="KEGG" id="bomb:GT348_03785"/>
<proteinExistence type="predicted"/>
<sequence>MKIENITYKGLKRFFTIGNAKGFLDDVTLIRLVLVNLQAASFRKILSAT</sequence>
<evidence type="ECO:0000313" key="2">
    <source>
        <dbReference type="Proteomes" id="UP000463975"/>
    </source>
</evidence>
<dbReference type="EMBL" id="CP047652">
    <property type="protein sequence ID" value="QHI95503.1"/>
    <property type="molecule type" value="Genomic_DNA"/>
</dbReference>
<dbReference type="RefSeq" id="WP_160618580.1">
    <property type="nucleotide sequence ID" value="NZ_CP047652.1"/>
</dbReference>
<protein>
    <recommendedName>
        <fullName evidence="3">Transposase</fullName>
    </recommendedName>
</protein>
<name>A0A6P1NDF9_9PROT</name>
<evidence type="ECO:0008006" key="3">
    <source>
        <dbReference type="Google" id="ProtNLM"/>
    </source>
</evidence>
<dbReference type="AlphaFoldDB" id="A0A6P1NDF9"/>